<feature type="transmembrane region" description="Helical" evidence="7">
    <location>
        <begin position="277"/>
        <end position="298"/>
    </location>
</feature>
<dbReference type="EMBL" id="JAPJZI010000002">
    <property type="protein sequence ID" value="MDA5401557.1"/>
    <property type="molecule type" value="Genomic_DNA"/>
</dbReference>
<feature type="transmembrane region" description="Helical" evidence="7">
    <location>
        <begin position="85"/>
        <end position="106"/>
    </location>
</feature>
<evidence type="ECO:0000256" key="5">
    <source>
        <dbReference type="ARBA" id="ARBA00022989"/>
    </source>
</evidence>
<evidence type="ECO:0000313" key="9">
    <source>
        <dbReference type="EMBL" id="MDA5401557.1"/>
    </source>
</evidence>
<dbReference type="CDD" id="cd06261">
    <property type="entry name" value="TM_PBP2"/>
    <property type="match status" value="1"/>
</dbReference>
<proteinExistence type="inferred from homology"/>
<dbReference type="InterPro" id="IPR000515">
    <property type="entry name" value="MetI-like"/>
</dbReference>
<reference evidence="9" key="1">
    <citation type="submission" date="2022-11" db="EMBL/GenBank/DDBJ databases">
        <title>Draft genome sequence of Hoeflea poritis E7-10 and Hoeflea prorocentri PM5-8, separated from scleractinian coral Porites lutea and marine dinoflagellate.</title>
        <authorList>
            <person name="Zhang G."/>
            <person name="Wei Q."/>
            <person name="Cai L."/>
        </authorList>
    </citation>
    <scope>NUCLEOTIDE SEQUENCE</scope>
    <source>
        <strain evidence="9">PM5-8</strain>
    </source>
</reference>
<dbReference type="PANTHER" id="PTHR43005">
    <property type="entry name" value="BLR7065 PROTEIN"/>
    <property type="match status" value="1"/>
</dbReference>
<feature type="transmembrane region" description="Helical" evidence="7">
    <location>
        <begin position="244"/>
        <end position="265"/>
    </location>
</feature>
<keyword evidence="2 7" id="KW-0813">Transport</keyword>
<dbReference type="PROSITE" id="PS50928">
    <property type="entry name" value="ABC_TM1"/>
    <property type="match status" value="1"/>
</dbReference>
<comment type="subcellular location">
    <subcellularLocation>
        <location evidence="1 7">Cell membrane</location>
        <topology evidence="1 7">Multi-pass membrane protein</topology>
    </subcellularLocation>
</comment>
<dbReference type="PANTHER" id="PTHR43005:SF1">
    <property type="entry name" value="SPERMIDINE_PUTRESCINE TRANSPORT SYSTEM PERMEASE PROTEIN"/>
    <property type="match status" value="1"/>
</dbReference>
<organism evidence="9 10">
    <name type="scientific">Hoeflea prorocentri</name>
    <dbReference type="NCBI Taxonomy" id="1922333"/>
    <lineage>
        <taxon>Bacteria</taxon>
        <taxon>Pseudomonadati</taxon>
        <taxon>Pseudomonadota</taxon>
        <taxon>Alphaproteobacteria</taxon>
        <taxon>Hyphomicrobiales</taxon>
        <taxon>Rhizobiaceae</taxon>
        <taxon>Hoeflea</taxon>
    </lineage>
</organism>
<evidence type="ECO:0000256" key="6">
    <source>
        <dbReference type="ARBA" id="ARBA00023136"/>
    </source>
</evidence>
<accession>A0A9X3ZJC2</accession>
<evidence type="ECO:0000256" key="4">
    <source>
        <dbReference type="ARBA" id="ARBA00022692"/>
    </source>
</evidence>
<dbReference type="AlphaFoldDB" id="A0A9X3ZJC2"/>
<dbReference type="Proteomes" id="UP001151234">
    <property type="component" value="Unassembled WGS sequence"/>
</dbReference>
<dbReference type="Gene3D" id="1.10.3720.10">
    <property type="entry name" value="MetI-like"/>
    <property type="match status" value="1"/>
</dbReference>
<dbReference type="SUPFAM" id="SSF161098">
    <property type="entry name" value="MetI-like"/>
    <property type="match status" value="1"/>
</dbReference>
<gene>
    <name evidence="9" type="ORF">OQ273_23525</name>
</gene>
<evidence type="ECO:0000256" key="7">
    <source>
        <dbReference type="RuleBase" id="RU363032"/>
    </source>
</evidence>
<evidence type="ECO:0000313" key="10">
    <source>
        <dbReference type="Proteomes" id="UP001151234"/>
    </source>
</evidence>
<evidence type="ECO:0000256" key="2">
    <source>
        <dbReference type="ARBA" id="ARBA00022448"/>
    </source>
</evidence>
<feature type="transmembrane region" description="Helical" evidence="7">
    <location>
        <begin position="213"/>
        <end position="237"/>
    </location>
</feature>
<dbReference type="InterPro" id="IPR035906">
    <property type="entry name" value="MetI-like_sf"/>
</dbReference>
<evidence type="ECO:0000259" key="8">
    <source>
        <dbReference type="PROSITE" id="PS50928"/>
    </source>
</evidence>
<feature type="domain" description="ABC transmembrane type-1" evidence="8">
    <location>
        <begin position="81"/>
        <end position="295"/>
    </location>
</feature>
<evidence type="ECO:0000256" key="1">
    <source>
        <dbReference type="ARBA" id="ARBA00004651"/>
    </source>
</evidence>
<dbReference type="GO" id="GO:0005886">
    <property type="term" value="C:plasma membrane"/>
    <property type="evidence" value="ECO:0007669"/>
    <property type="project" value="UniProtKB-SubCell"/>
</dbReference>
<sequence>MPNTASELNAAPRKSLRTGRHIAWLAAMPMIMGIGVFALYPFVYLIALALTDSSLARPFQEWTGLANFADALSDELFVGSVWRSALLALLSTATAMLLGTAVALLLDKAVRGRDLIRTLILLPLLTPPVTAAIMWQLILMPQGGWLNAVLSDLSIISSPVSFLGHPSSAFASVLTVDVWQWSPFVALMVYAALQTLPREVFEASRLDVRSNWTVFRYITLPMLLPALLGIAVLKLVISFKVFDLIFVLTAGGPGQATTVSSFYIYRVAVQQFDIGLAAAQTLMFALVVGLATVPFTVAHDKSEEKLS</sequence>
<dbReference type="GO" id="GO:0055085">
    <property type="term" value="P:transmembrane transport"/>
    <property type="evidence" value="ECO:0007669"/>
    <property type="project" value="InterPro"/>
</dbReference>
<comment type="caution">
    <text evidence="9">The sequence shown here is derived from an EMBL/GenBank/DDBJ whole genome shotgun (WGS) entry which is preliminary data.</text>
</comment>
<name>A0A9X3ZJC2_9HYPH</name>
<comment type="similarity">
    <text evidence="7">Belongs to the binding-protein-dependent transport system permease family.</text>
</comment>
<keyword evidence="10" id="KW-1185">Reference proteome</keyword>
<feature type="transmembrane region" description="Helical" evidence="7">
    <location>
        <begin position="170"/>
        <end position="193"/>
    </location>
</feature>
<keyword evidence="4 7" id="KW-0812">Transmembrane</keyword>
<dbReference type="Pfam" id="PF00528">
    <property type="entry name" value="BPD_transp_1"/>
    <property type="match status" value="1"/>
</dbReference>
<feature type="transmembrane region" description="Helical" evidence="7">
    <location>
        <begin position="118"/>
        <end position="138"/>
    </location>
</feature>
<keyword evidence="6 7" id="KW-0472">Membrane</keyword>
<dbReference type="RefSeq" id="WP_267993538.1">
    <property type="nucleotide sequence ID" value="NZ_JAPJZI010000002.1"/>
</dbReference>
<evidence type="ECO:0000256" key="3">
    <source>
        <dbReference type="ARBA" id="ARBA00022475"/>
    </source>
</evidence>
<protein>
    <submittedName>
        <fullName evidence="9">Sugar ABC transporter permease</fullName>
    </submittedName>
</protein>
<keyword evidence="5 7" id="KW-1133">Transmembrane helix</keyword>
<feature type="transmembrane region" description="Helical" evidence="7">
    <location>
        <begin position="22"/>
        <end position="50"/>
    </location>
</feature>
<keyword evidence="3" id="KW-1003">Cell membrane</keyword>